<name>A0A2P2QA69_RHIMU</name>
<reference evidence="1" key="1">
    <citation type="submission" date="2018-02" db="EMBL/GenBank/DDBJ databases">
        <title>Rhizophora mucronata_Transcriptome.</title>
        <authorList>
            <person name="Meera S.P."/>
            <person name="Sreeshan A."/>
            <person name="Augustine A."/>
        </authorList>
    </citation>
    <scope>NUCLEOTIDE SEQUENCE</scope>
    <source>
        <tissue evidence="1">Leaf</tissue>
    </source>
</reference>
<protein>
    <submittedName>
        <fullName evidence="1">Uncharacterized protein</fullName>
    </submittedName>
</protein>
<accession>A0A2P2QA69</accession>
<dbReference type="AlphaFoldDB" id="A0A2P2QA69"/>
<evidence type="ECO:0000313" key="1">
    <source>
        <dbReference type="EMBL" id="MBX63886.1"/>
    </source>
</evidence>
<sequence length="35" mass="4023">MPPSDQATHFPSGKRVKFPKCRIAKEWSSTLKFLC</sequence>
<organism evidence="1">
    <name type="scientific">Rhizophora mucronata</name>
    <name type="common">Asiatic mangrove</name>
    <dbReference type="NCBI Taxonomy" id="61149"/>
    <lineage>
        <taxon>Eukaryota</taxon>
        <taxon>Viridiplantae</taxon>
        <taxon>Streptophyta</taxon>
        <taxon>Embryophyta</taxon>
        <taxon>Tracheophyta</taxon>
        <taxon>Spermatophyta</taxon>
        <taxon>Magnoliopsida</taxon>
        <taxon>eudicotyledons</taxon>
        <taxon>Gunneridae</taxon>
        <taxon>Pentapetalae</taxon>
        <taxon>rosids</taxon>
        <taxon>fabids</taxon>
        <taxon>Malpighiales</taxon>
        <taxon>Rhizophoraceae</taxon>
        <taxon>Rhizophora</taxon>
    </lineage>
</organism>
<proteinExistence type="predicted"/>
<dbReference type="EMBL" id="GGEC01083402">
    <property type="protein sequence ID" value="MBX63886.1"/>
    <property type="molecule type" value="Transcribed_RNA"/>
</dbReference>